<dbReference type="InterPro" id="IPR036390">
    <property type="entry name" value="WH_DNA-bd_sf"/>
</dbReference>
<keyword evidence="1" id="KW-0805">Transcription regulation</keyword>
<dbReference type="EMBL" id="SPDS01000001">
    <property type="protein sequence ID" value="TFH57053.1"/>
    <property type="molecule type" value="Genomic_DNA"/>
</dbReference>
<dbReference type="RefSeq" id="WP_013349148.1">
    <property type="nucleotide sequence ID" value="NZ_JBLXIX010000001.1"/>
</dbReference>
<dbReference type="EMBL" id="PNQX01000001">
    <property type="protein sequence ID" value="PMQ20800.1"/>
    <property type="molecule type" value="Genomic_DNA"/>
</dbReference>
<name>A0A2N7S3T5_9MICC</name>
<dbReference type="SUPFAM" id="SSF54909">
    <property type="entry name" value="Dimeric alpha+beta barrel"/>
    <property type="match status" value="1"/>
</dbReference>
<dbReference type="Gene3D" id="3.30.70.920">
    <property type="match status" value="1"/>
</dbReference>
<dbReference type="InterPro" id="IPR011991">
    <property type="entry name" value="ArsR-like_HTH"/>
</dbReference>
<dbReference type="AlphaFoldDB" id="A0A2N7S3T5"/>
<evidence type="ECO:0000256" key="3">
    <source>
        <dbReference type="ARBA" id="ARBA00023163"/>
    </source>
</evidence>
<evidence type="ECO:0000259" key="4">
    <source>
        <dbReference type="PROSITE" id="PS50956"/>
    </source>
</evidence>
<keyword evidence="2" id="KW-0238">DNA-binding</keyword>
<dbReference type="GO" id="GO:0043565">
    <property type="term" value="F:sequence-specific DNA binding"/>
    <property type="evidence" value="ECO:0007669"/>
    <property type="project" value="InterPro"/>
</dbReference>
<dbReference type="InterPro" id="IPR019887">
    <property type="entry name" value="Tscrpt_reg_AsnC/Lrp_C"/>
</dbReference>
<accession>A0A2N7S3T5</accession>
<evidence type="ECO:0000313" key="5">
    <source>
        <dbReference type="EMBL" id="PMQ20800.1"/>
    </source>
</evidence>
<dbReference type="Proteomes" id="UP000297638">
    <property type="component" value="Unassembled WGS sequence"/>
</dbReference>
<dbReference type="SUPFAM" id="SSF46785">
    <property type="entry name" value="Winged helix' DNA-binding domain"/>
    <property type="match status" value="1"/>
</dbReference>
<dbReference type="Pfam" id="PF13404">
    <property type="entry name" value="HTH_AsnC-type"/>
    <property type="match status" value="1"/>
</dbReference>
<organism evidence="5 7">
    <name type="scientific">Glutamicibacter arilaitensis</name>
    <dbReference type="NCBI Taxonomy" id="256701"/>
    <lineage>
        <taxon>Bacteria</taxon>
        <taxon>Bacillati</taxon>
        <taxon>Actinomycetota</taxon>
        <taxon>Actinomycetes</taxon>
        <taxon>Micrococcales</taxon>
        <taxon>Micrococcaceae</taxon>
        <taxon>Glutamicibacter</taxon>
    </lineage>
</organism>
<dbReference type="Pfam" id="PF01037">
    <property type="entry name" value="AsnC_trans_reg"/>
    <property type="match status" value="1"/>
</dbReference>
<reference evidence="5 7" key="1">
    <citation type="journal article" date="2017" name="Elife">
        <title>Extensive horizontal gene transfer in cheese-associated bacteria.</title>
        <authorList>
            <person name="Bonham K.S."/>
            <person name="Wolfe B.E."/>
            <person name="Dutton R.J."/>
        </authorList>
    </citation>
    <scope>NUCLEOTIDE SEQUENCE [LARGE SCALE GENOMIC DNA]</scope>
    <source>
        <strain evidence="5 7">JB182</strain>
    </source>
</reference>
<dbReference type="InterPro" id="IPR000485">
    <property type="entry name" value="AsnC-type_HTH_dom"/>
</dbReference>
<evidence type="ECO:0000313" key="8">
    <source>
        <dbReference type="Proteomes" id="UP000297638"/>
    </source>
</evidence>
<dbReference type="GeneID" id="303185390"/>
<feature type="domain" description="HTH asnC-type" evidence="4">
    <location>
        <begin position="5"/>
        <end position="66"/>
    </location>
</feature>
<evidence type="ECO:0000256" key="1">
    <source>
        <dbReference type="ARBA" id="ARBA00023015"/>
    </source>
</evidence>
<dbReference type="SMART" id="SM00344">
    <property type="entry name" value="HTH_ASNC"/>
    <property type="match status" value="1"/>
</dbReference>
<dbReference type="PANTHER" id="PTHR30154:SF34">
    <property type="entry name" value="TRANSCRIPTIONAL REGULATOR AZLB"/>
    <property type="match status" value="1"/>
</dbReference>
<dbReference type="InterPro" id="IPR036388">
    <property type="entry name" value="WH-like_DNA-bd_sf"/>
</dbReference>
<dbReference type="PROSITE" id="PS50956">
    <property type="entry name" value="HTH_ASNC_2"/>
    <property type="match status" value="1"/>
</dbReference>
<dbReference type="InterPro" id="IPR019888">
    <property type="entry name" value="Tscrpt_reg_AsnC-like"/>
</dbReference>
<proteinExistence type="predicted"/>
<keyword evidence="3" id="KW-0804">Transcription</keyword>
<dbReference type="OMA" id="KFNIFCK"/>
<dbReference type="InterPro" id="IPR011008">
    <property type="entry name" value="Dimeric_a/b-barrel"/>
</dbReference>
<dbReference type="Gene3D" id="1.10.10.10">
    <property type="entry name" value="Winged helix-like DNA-binding domain superfamily/Winged helix DNA-binding domain"/>
    <property type="match status" value="1"/>
</dbReference>
<dbReference type="GO" id="GO:0043200">
    <property type="term" value="P:response to amino acid"/>
    <property type="evidence" value="ECO:0007669"/>
    <property type="project" value="TreeGrafter"/>
</dbReference>
<reference evidence="6 8" key="2">
    <citation type="submission" date="2019-03" db="EMBL/GenBank/DDBJ databases">
        <title>Glutamicibacter sp. LJH19 genome.</title>
        <authorList>
            <person name="Sinai Borker S."/>
            <person name="Kumar R."/>
        </authorList>
    </citation>
    <scope>NUCLEOTIDE SEQUENCE [LARGE SCALE GENOMIC DNA]</scope>
    <source>
        <strain evidence="6 8">LJH19</strain>
    </source>
</reference>
<dbReference type="GO" id="GO:0005829">
    <property type="term" value="C:cytosol"/>
    <property type="evidence" value="ECO:0007669"/>
    <property type="project" value="TreeGrafter"/>
</dbReference>
<evidence type="ECO:0000313" key="6">
    <source>
        <dbReference type="EMBL" id="TFH57053.1"/>
    </source>
</evidence>
<evidence type="ECO:0000256" key="2">
    <source>
        <dbReference type="ARBA" id="ARBA00023125"/>
    </source>
</evidence>
<dbReference type="PANTHER" id="PTHR30154">
    <property type="entry name" value="LEUCINE-RESPONSIVE REGULATORY PROTEIN"/>
    <property type="match status" value="1"/>
</dbReference>
<protein>
    <submittedName>
        <fullName evidence="5">Lrp/AsnC family transcriptional regulator</fullName>
    </submittedName>
</protein>
<gene>
    <name evidence="5" type="ORF">CIK84_04220</name>
    <name evidence="6" type="ORF">EXY26_08665</name>
</gene>
<comment type="caution">
    <text evidence="5">The sequence shown here is derived from an EMBL/GenBank/DDBJ whole genome shotgun (WGS) entry which is preliminary data.</text>
</comment>
<evidence type="ECO:0000313" key="7">
    <source>
        <dbReference type="Proteomes" id="UP000235739"/>
    </source>
</evidence>
<sequence>MTVRIDRLDADLIELLTDSPMLPVMECARRLGVARGTVSARLARLHEAGVIQGIIPRIKPAGFGYSLVAFCQVEIIQRYGHDPVANALEQTIPEIVDMYTVTGSSDLQLRVVARTPEDLQAIFNRINKVPGVARTSSSFALHEHFQGRTLPLVAACAREEHDMEKTAHND</sequence>
<dbReference type="PRINTS" id="PR00033">
    <property type="entry name" value="HTHASNC"/>
</dbReference>
<dbReference type="CDD" id="cd00090">
    <property type="entry name" value="HTH_ARSR"/>
    <property type="match status" value="1"/>
</dbReference>
<dbReference type="Proteomes" id="UP000235739">
    <property type="component" value="Unassembled WGS sequence"/>
</dbReference>